<feature type="active site" description="Nucleophile" evidence="14">
    <location>
        <position position="393"/>
    </location>
</feature>
<dbReference type="Gene3D" id="1.10.940.10">
    <property type="entry name" value="NusB-like"/>
    <property type="match status" value="1"/>
</dbReference>
<dbReference type="InterPro" id="IPR035926">
    <property type="entry name" value="NusB-like_sf"/>
</dbReference>
<dbReference type="Pfam" id="PF01189">
    <property type="entry name" value="Methyltr_RsmB-F"/>
    <property type="match status" value="1"/>
</dbReference>
<evidence type="ECO:0000313" key="17">
    <source>
        <dbReference type="EMBL" id="SDD67735.1"/>
    </source>
</evidence>
<dbReference type="PANTHER" id="PTHR22807">
    <property type="entry name" value="NOP2 YEAST -RELATED NOL1/NOP2/FMU SUN DOMAIN-CONTAINING"/>
    <property type="match status" value="1"/>
</dbReference>
<keyword evidence="10 14" id="KW-0694">RNA-binding</keyword>
<dbReference type="STRING" id="265719.SAMN04488509_105104"/>
<dbReference type="PROSITE" id="PS01153">
    <property type="entry name" value="NOL1_NOP2_SUN"/>
    <property type="match status" value="1"/>
</dbReference>
<dbReference type="InterPro" id="IPR018314">
    <property type="entry name" value="RsmB/NOL1/NOP2-like_CS"/>
</dbReference>
<comment type="subcellular location">
    <subcellularLocation>
        <location evidence="2">Cytoplasm</location>
    </subcellularLocation>
</comment>
<evidence type="ECO:0000256" key="2">
    <source>
        <dbReference type="ARBA" id="ARBA00004496"/>
    </source>
</evidence>
<dbReference type="Pfam" id="PF01029">
    <property type="entry name" value="NusB"/>
    <property type="match status" value="1"/>
</dbReference>
<dbReference type="InterPro" id="IPR049560">
    <property type="entry name" value="MeTrfase_RsmB-F_NOP2_cat"/>
</dbReference>
<keyword evidence="5" id="KW-0963">Cytoplasm</keyword>
<dbReference type="EMBL" id="FNAG01000005">
    <property type="protein sequence ID" value="SDD67735.1"/>
    <property type="molecule type" value="Genomic_DNA"/>
</dbReference>
<dbReference type="InterPro" id="IPR023267">
    <property type="entry name" value="RCMT"/>
</dbReference>
<proteinExistence type="inferred from homology"/>
<keyword evidence="8 14" id="KW-0808">Transferase</keyword>
<evidence type="ECO:0000259" key="16">
    <source>
        <dbReference type="PROSITE" id="PS51686"/>
    </source>
</evidence>
<feature type="region of interest" description="Disordered" evidence="15">
    <location>
        <begin position="1"/>
        <end position="23"/>
    </location>
</feature>
<evidence type="ECO:0000256" key="14">
    <source>
        <dbReference type="PROSITE-ProRule" id="PRU01023"/>
    </source>
</evidence>
<comment type="function">
    <text evidence="1">Specifically methylates the cytosine at position 967 (m5C967) of 16S rRNA.</text>
</comment>
<keyword evidence="7 14" id="KW-0489">Methyltransferase</keyword>
<dbReference type="PANTHER" id="PTHR22807:SF61">
    <property type="entry name" value="NOL1_NOP2_SUN FAMILY PROTEIN _ ANTITERMINATION NUSB DOMAIN-CONTAINING PROTEIN"/>
    <property type="match status" value="1"/>
</dbReference>
<evidence type="ECO:0000256" key="9">
    <source>
        <dbReference type="ARBA" id="ARBA00022691"/>
    </source>
</evidence>
<evidence type="ECO:0000256" key="1">
    <source>
        <dbReference type="ARBA" id="ARBA00002724"/>
    </source>
</evidence>
<dbReference type="GO" id="GO:0070475">
    <property type="term" value="P:rRNA base methylation"/>
    <property type="evidence" value="ECO:0007669"/>
    <property type="project" value="TreeGrafter"/>
</dbReference>
<dbReference type="AlphaFoldDB" id="A0A1G6WRR3"/>
<feature type="binding site" evidence="14">
    <location>
        <position position="295"/>
    </location>
    <ligand>
        <name>S-adenosyl-L-methionine</name>
        <dbReference type="ChEBI" id="CHEBI:59789"/>
    </ligand>
</feature>
<feature type="binding site" evidence="14">
    <location>
        <begin position="274"/>
        <end position="280"/>
    </location>
    <ligand>
        <name>S-adenosyl-L-methionine</name>
        <dbReference type="ChEBI" id="CHEBI:59789"/>
    </ligand>
</feature>
<evidence type="ECO:0000256" key="8">
    <source>
        <dbReference type="ARBA" id="ARBA00022679"/>
    </source>
</evidence>
<dbReference type="GO" id="GO:0006355">
    <property type="term" value="P:regulation of DNA-templated transcription"/>
    <property type="evidence" value="ECO:0007669"/>
    <property type="project" value="InterPro"/>
</dbReference>
<organism evidence="17 18">
    <name type="scientific">Aquimonas voraii</name>
    <dbReference type="NCBI Taxonomy" id="265719"/>
    <lineage>
        <taxon>Bacteria</taxon>
        <taxon>Pseudomonadati</taxon>
        <taxon>Pseudomonadota</taxon>
        <taxon>Gammaproteobacteria</taxon>
        <taxon>Lysobacterales</taxon>
        <taxon>Lysobacteraceae</taxon>
        <taxon>Aquimonas</taxon>
    </lineage>
</organism>
<dbReference type="Pfam" id="PF22458">
    <property type="entry name" value="RsmF-B_ferredox"/>
    <property type="match status" value="1"/>
</dbReference>
<dbReference type="EC" id="2.1.1.176" evidence="4"/>
<dbReference type="FunFam" id="3.40.50.150:FF:000022">
    <property type="entry name" value="Ribosomal RNA small subunit methyltransferase B"/>
    <property type="match status" value="1"/>
</dbReference>
<dbReference type="InterPro" id="IPR006027">
    <property type="entry name" value="NusB_RsmB_TIM44"/>
</dbReference>
<evidence type="ECO:0000256" key="12">
    <source>
        <dbReference type="ARBA" id="ARBA00031088"/>
    </source>
</evidence>
<dbReference type="InterPro" id="IPR001678">
    <property type="entry name" value="MeTrfase_RsmB-F_NOP2_dom"/>
</dbReference>
<feature type="compositionally biased region" description="Basic and acidic residues" evidence="15">
    <location>
        <begin position="1"/>
        <end position="14"/>
    </location>
</feature>
<dbReference type="NCBIfam" id="TIGR00563">
    <property type="entry name" value="rsmB"/>
    <property type="match status" value="1"/>
</dbReference>
<reference evidence="17 18" key="1">
    <citation type="submission" date="2016-10" db="EMBL/GenBank/DDBJ databases">
        <authorList>
            <person name="de Groot N.N."/>
        </authorList>
    </citation>
    <scope>NUCLEOTIDE SEQUENCE [LARGE SCALE GENOMIC DNA]</scope>
    <source>
        <strain evidence="17 18">DSM 16957</strain>
    </source>
</reference>
<gene>
    <name evidence="17" type="ORF">SAMN04488509_105104</name>
</gene>
<dbReference type="GO" id="GO:0003723">
    <property type="term" value="F:RNA binding"/>
    <property type="evidence" value="ECO:0007669"/>
    <property type="project" value="UniProtKB-UniRule"/>
</dbReference>
<dbReference type="InterPro" id="IPR029063">
    <property type="entry name" value="SAM-dependent_MTases_sf"/>
</dbReference>
<evidence type="ECO:0000256" key="10">
    <source>
        <dbReference type="ARBA" id="ARBA00022884"/>
    </source>
</evidence>
<dbReference type="InterPro" id="IPR004573">
    <property type="entry name" value="rRNA_ssu_MeTfrase_B"/>
</dbReference>
<dbReference type="SUPFAM" id="SSF53335">
    <property type="entry name" value="S-adenosyl-L-methionine-dependent methyltransferases"/>
    <property type="match status" value="1"/>
</dbReference>
<evidence type="ECO:0000256" key="3">
    <source>
        <dbReference type="ARBA" id="ARBA00007494"/>
    </source>
</evidence>
<feature type="binding site" evidence="14">
    <location>
        <position position="321"/>
    </location>
    <ligand>
        <name>S-adenosyl-L-methionine</name>
        <dbReference type="ChEBI" id="CHEBI:59789"/>
    </ligand>
</feature>
<evidence type="ECO:0000256" key="7">
    <source>
        <dbReference type="ARBA" id="ARBA00022603"/>
    </source>
</evidence>
<evidence type="ECO:0000256" key="13">
    <source>
        <dbReference type="ARBA" id="ARBA00047283"/>
    </source>
</evidence>
<dbReference type="InterPro" id="IPR054728">
    <property type="entry name" value="RsmB-like_ferredoxin"/>
</dbReference>
<dbReference type="Gene3D" id="3.40.50.150">
    <property type="entry name" value="Vaccinia Virus protein VP39"/>
    <property type="match status" value="1"/>
</dbReference>
<keyword evidence="6" id="KW-0698">rRNA processing</keyword>
<evidence type="ECO:0000256" key="11">
    <source>
        <dbReference type="ARBA" id="ARBA00030399"/>
    </source>
</evidence>
<protein>
    <recommendedName>
        <fullName evidence="4">16S rRNA (cytosine(967)-C(5))-methyltransferase</fullName>
        <ecNumber evidence="4">2.1.1.176</ecNumber>
    </recommendedName>
    <alternativeName>
        <fullName evidence="11">16S rRNA m5C967 methyltransferase</fullName>
    </alternativeName>
    <alternativeName>
        <fullName evidence="12">rRNA (cytosine-C(5)-)-methyltransferase RsmB</fullName>
    </alternativeName>
</protein>
<feature type="domain" description="SAM-dependent MTase RsmB/NOP-type" evidence="16">
    <location>
        <begin position="186"/>
        <end position="451"/>
    </location>
</feature>
<dbReference type="GO" id="GO:0005829">
    <property type="term" value="C:cytosol"/>
    <property type="evidence" value="ECO:0007669"/>
    <property type="project" value="TreeGrafter"/>
</dbReference>
<dbReference type="Proteomes" id="UP000199603">
    <property type="component" value="Unassembled WGS sequence"/>
</dbReference>
<accession>A0A1G6WRR3</accession>
<dbReference type="PRINTS" id="PR02008">
    <property type="entry name" value="RCMTFAMILY"/>
</dbReference>
<keyword evidence="18" id="KW-1185">Reference proteome</keyword>
<evidence type="ECO:0000256" key="15">
    <source>
        <dbReference type="SAM" id="MobiDB-lite"/>
    </source>
</evidence>
<dbReference type="SUPFAM" id="SSF48013">
    <property type="entry name" value="NusB-like"/>
    <property type="match status" value="1"/>
</dbReference>
<comment type="similarity">
    <text evidence="3 14">Belongs to the class I-like SAM-binding methyltransferase superfamily. RsmB/NOP family.</text>
</comment>
<evidence type="ECO:0000256" key="4">
    <source>
        <dbReference type="ARBA" id="ARBA00012140"/>
    </source>
</evidence>
<dbReference type="CDD" id="cd02440">
    <property type="entry name" value="AdoMet_MTases"/>
    <property type="match status" value="1"/>
</dbReference>
<keyword evidence="9 14" id="KW-0949">S-adenosyl-L-methionine</keyword>
<sequence>MKPERPDQRPRAETAKAAGRETAVPGALVRATAARVLTEVTAGRSLKAVLANRLPALRDSRDRALCEALCHAALRRRARDAILLEALLDKPLPPSARGVGMLLAVGFAQLEALGLPEHAAVAASAEAARVLGFPRHVGLVNAVLRRYLRERAQLPAGSEAQQAAEAHPPWLVEALQRDWPEHFDALLQANLRQAPLWLRARGGAAAAAQLADDCRAAGQAVERVDGAALCLHDAGDPTRLPGFARGRFVVQDIAAQNAVAALALQPGQRVLDACAAPGGKAAQIAEAGARLLALDCDPKRLERVRQTFERLGLDAELRAADAAEPARWWDGQAFDAILLDAPCSGTGVIRRQPDILLHRHAEDIPALVAQQARLLRALWPLLAPGGRLVYATCSVLKDENERQIDAFLAAHADAEALPLDARFGRASGAGAQRLAGEGEGDGFFVAALRKR</sequence>
<name>A0A1G6WRR3_9GAMM</name>
<feature type="binding site" evidence="14">
    <location>
        <position position="340"/>
    </location>
    <ligand>
        <name>S-adenosyl-L-methionine</name>
        <dbReference type="ChEBI" id="CHEBI:59789"/>
    </ligand>
</feature>
<dbReference type="GO" id="GO:0009383">
    <property type="term" value="F:rRNA (cytosine-C5-)-methyltransferase activity"/>
    <property type="evidence" value="ECO:0007669"/>
    <property type="project" value="TreeGrafter"/>
</dbReference>
<evidence type="ECO:0000313" key="18">
    <source>
        <dbReference type="Proteomes" id="UP000199603"/>
    </source>
</evidence>
<dbReference type="NCBIfam" id="NF008149">
    <property type="entry name" value="PRK10901.1"/>
    <property type="match status" value="1"/>
</dbReference>
<evidence type="ECO:0000256" key="6">
    <source>
        <dbReference type="ARBA" id="ARBA00022552"/>
    </source>
</evidence>
<dbReference type="PROSITE" id="PS51686">
    <property type="entry name" value="SAM_MT_RSMB_NOP"/>
    <property type="match status" value="1"/>
</dbReference>
<comment type="catalytic activity">
    <reaction evidence="13">
        <text>cytidine(967) in 16S rRNA + S-adenosyl-L-methionine = 5-methylcytidine(967) in 16S rRNA + S-adenosyl-L-homocysteine + H(+)</text>
        <dbReference type="Rhea" id="RHEA:42748"/>
        <dbReference type="Rhea" id="RHEA-COMP:10219"/>
        <dbReference type="Rhea" id="RHEA-COMP:10220"/>
        <dbReference type="ChEBI" id="CHEBI:15378"/>
        <dbReference type="ChEBI" id="CHEBI:57856"/>
        <dbReference type="ChEBI" id="CHEBI:59789"/>
        <dbReference type="ChEBI" id="CHEBI:74483"/>
        <dbReference type="ChEBI" id="CHEBI:82748"/>
        <dbReference type="EC" id="2.1.1.176"/>
    </reaction>
</comment>
<evidence type="ECO:0000256" key="5">
    <source>
        <dbReference type="ARBA" id="ARBA00022490"/>
    </source>
</evidence>